<dbReference type="GO" id="GO:0071230">
    <property type="term" value="P:cellular response to amino acid stimulus"/>
    <property type="evidence" value="ECO:0007669"/>
    <property type="project" value="InterPro"/>
</dbReference>
<dbReference type="VEuPathDB" id="FungiDB:CJJ07_000862"/>
<protein>
    <recommendedName>
        <fullName evidence="8">Late endosomal/lysosomal adaptor and MAPK and MTOR activator 1</fullName>
    </recommendedName>
</protein>
<evidence type="ECO:0000256" key="5">
    <source>
        <dbReference type="ARBA" id="ARBA00023288"/>
    </source>
</evidence>
<evidence type="ECO:0000256" key="2">
    <source>
        <dbReference type="ARBA" id="ARBA00022707"/>
    </source>
</evidence>
<dbReference type="VEuPathDB" id="FungiDB:CJI97_003419"/>
<evidence type="ECO:0000256" key="3">
    <source>
        <dbReference type="ARBA" id="ARBA00023136"/>
    </source>
</evidence>
<keyword evidence="4" id="KW-0564">Palmitate</keyword>
<dbReference type="GO" id="GO:0071986">
    <property type="term" value="C:Ragulator complex"/>
    <property type="evidence" value="ECO:0007669"/>
    <property type="project" value="InterPro"/>
</dbReference>
<evidence type="ECO:0000313" key="6">
    <source>
        <dbReference type="EMBL" id="KNE01023.1"/>
    </source>
</evidence>
<dbReference type="GO" id="GO:0045121">
    <property type="term" value="C:membrane raft"/>
    <property type="evidence" value="ECO:0007669"/>
    <property type="project" value="InterPro"/>
</dbReference>
<dbReference type="Proteomes" id="UP000037122">
    <property type="component" value="Unassembled WGS sequence"/>
</dbReference>
<dbReference type="InterPro" id="IPR028209">
    <property type="entry name" value="LAMTOR1/MEH1"/>
</dbReference>
<dbReference type="SMART" id="SM01262">
    <property type="entry name" value="LAMTOR"/>
    <property type="match status" value="1"/>
</dbReference>
<dbReference type="GO" id="GO:0031902">
    <property type="term" value="C:late endosome membrane"/>
    <property type="evidence" value="ECO:0007669"/>
    <property type="project" value="InterPro"/>
</dbReference>
<evidence type="ECO:0008006" key="8">
    <source>
        <dbReference type="Google" id="ProtNLM"/>
    </source>
</evidence>
<comment type="caution">
    <text evidence="6">The sequence shown here is derived from an EMBL/GenBank/DDBJ whole genome shotgun (WGS) entry which is preliminary data.</text>
</comment>
<dbReference type="Pfam" id="PF15454">
    <property type="entry name" value="LAMTOR"/>
    <property type="match status" value="1"/>
</dbReference>
<keyword evidence="2" id="KW-0519">Myristate</keyword>
<accession>A0A0L0P3U2</accession>
<dbReference type="EMBL" id="LGST01000016">
    <property type="protein sequence ID" value="KNE01023.1"/>
    <property type="molecule type" value="Genomic_DNA"/>
</dbReference>
<dbReference type="GO" id="GO:0032008">
    <property type="term" value="P:positive regulation of TOR signaling"/>
    <property type="evidence" value="ECO:0007669"/>
    <property type="project" value="InterPro"/>
</dbReference>
<dbReference type="VEuPathDB" id="FungiDB:B9J08_003344"/>
<organism evidence="6 7">
    <name type="scientific">Candidozyma auris</name>
    <name type="common">Yeast</name>
    <name type="synonym">Candida auris</name>
    <dbReference type="NCBI Taxonomy" id="498019"/>
    <lineage>
        <taxon>Eukaryota</taxon>
        <taxon>Fungi</taxon>
        <taxon>Dikarya</taxon>
        <taxon>Ascomycota</taxon>
        <taxon>Saccharomycotina</taxon>
        <taxon>Pichiomycetes</taxon>
        <taxon>Metschnikowiaceae</taxon>
        <taxon>Candidozyma</taxon>
    </lineage>
</organism>
<evidence type="ECO:0000256" key="1">
    <source>
        <dbReference type="ARBA" id="ARBA00004308"/>
    </source>
</evidence>
<keyword evidence="5" id="KW-0449">Lipoprotein</keyword>
<keyword evidence="3" id="KW-0472">Membrane</keyword>
<evidence type="ECO:0000313" key="7">
    <source>
        <dbReference type="Proteomes" id="UP000037122"/>
    </source>
</evidence>
<dbReference type="VEuPathDB" id="FungiDB:CJI96_0001881"/>
<sequence>MGACLSCLGGNDDSDDNERQSLLGSHSRYADENVQEQLLKQQQRQSELNGIVSDLNNDLIDVSTFVSNTQDTEHETVQADQDDNIQSPVLSAVAATSSNAGTAHASPSVVPVSLTNDGSFPHLLSIDEKKKILEDLKQYVNQVVQVQVSGPLYVKF</sequence>
<dbReference type="VEuPathDB" id="FungiDB:CJJ09_000761"/>
<dbReference type="AlphaFoldDB" id="A0A0L0P3U2"/>
<comment type="subcellular location">
    <subcellularLocation>
        <location evidence="1">Endomembrane system</location>
    </subcellularLocation>
</comment>
<dbReference type="GO" id="GO:0016197">
    <property type="term" value="P:endosomal transport"/>
    <property type="evidence" value="ECO:0007669"/>
    <property type="project" value="InterPro"/>
</dbReference>
<gene>
    <name evidence="6" type="ORF">QG37_01896</name>
</gene>
<name>A0A0L0P3U2_CANAR</name>
<reference evidence="7" key="1">
    <citation type="journal article" date="2015" name="BMC Genomics">
        <title>Draft genome of a commonly misdiagnosed multidrug resistant pathogen Candida auris.</title>
        <authorList>
            <person name="Chatterjee S."/>
            <person name="Alampalli S.V."/>
            <person name="Nageshan R.K."/>
            <person name="Chettiar S.T."/>
            <person name="Joshi S."/>
            <person name="Tatu U.S."/>
        </authorList>
    </citation>
    <scope>NUCLEOTIDE SEQUENCE [LARGE SCALE GENOMIC DNA]</scope>
    <source>
        <strain evidence="7">6684</strain>
    </source>
</reference>
<dbReference type="GO" id="GO:0001919">
    <property type="term" value="P:regulation of receptor recycling"/>
    <property type="evidence" value="ECO:0007669"/>
    <property type="project" value="InterPro"/>
</dbReference>
<dbReference type="GO" id="GO:0043410">
    <property type="term" value="P:positive regulation of MAPK cascade"/>
    <property type="evidence" value="ECO:0007669"/>
    <property type="project" value="InterPro"/>
</dbReference>
<proteinExistence type="predicted"/>
<evidence type="ECO:0000256" key="4">
    <source>
        <dbReference type="ARBA" id="ARBA00023139"/>
    </source>
</evidence>
<dbReference type="VEuPathDB" id="FungiDB:QG37_01896"/>